<name>A0ABW3DFE5_9BACL</name>
<comment type="catalytic activity">
    <reaction evidence="6">
        <text>2 a quinone + NADH + H(+) = 2 a 1,4-benzosemiquinone + NAD(+)</text>
        <dbReference type="Rhea" id="RHEA:65952"/>
        <dbReference type="ChEBI" id="CHEBI:15378"/>
        <dbReference type="ChEBI" id="CHEBI:57540"/>
        <dbReference type="ChEBI" id="CHEBI:57945"/>
        <dbReference type="ChEBI" id="CHEBI:132124"/>
        <dbReference type="ChEBI" id="CHEBI:134225"/>
    </reaction>
</comment>
<dbReference type="InterPro" id="IPR003680">
    <property type="entry name" value="Flavodoxin_fold"/>
</dbReference>
<evidence type="ECO:0000256" key="2">
    <source>
        <dbReference type="ARBA" id="ARBA00022643"/>
    </source>
</evidence>
<dbReference type="EMBL" id="JBHTIU010000094">
    <property type="protein sequence ID" value="MFD0871933.1"/>
    <property type="molecule type" value="Genomic_DNA"/>
</dbReference>
<sequence length="208" mass="23253">MSTVLFVKANNRPAEQAVSVKLYDSFLQSYRQSHPEDEIIELDLFAENLPYYDATMINAMFKSRSGMELSPEEKKAADLVQKYLDQFLRADKVVFAFPLWNKTVPAPLHTYIDYLNQAGQTFRYTPEGPVGLVTGRKAAILNARGGIYSEGPAAAHEMAVNFVTMNLQQFGFTDFTTVIVEGHNQFPDKAADLIQKGIEQSAQAAQSF</sequence>
<protein>
    <recommendedName>
        <fullName evidence="6">FMN dependent NADH:quinone oxidoreductase</fullName>
        <ecNumber evidence="6">1.6.5.-</ecNumber>
    </recommendedName>
    <alternativeName>
        <fullName evidence="6">Azo-dye reductase</fullName>
    </alternativeName>
    <alternativeName>
        <fullName evidence="6">FMN-dependent NADH-azo compound oxidoreductase</fullName>
    </alternativeName>
    <alternativeName>
        <fullName evidence="6">FMN-dependent NADH-azoreductase</fullName>
        <ecNumber evidence="6">1.7.1.17</ecNumber>
    </alternativeName>
</protein>
<gene>
    <name evidence="6" type="primary">azoR</name>
    <name evidence="8" type="ORF">ACFQ03_22650</name>
</gene>
<dbReference type="InterPro" id="IPR023048">
    <property type="entry name" value="NADH:quinone_OxRdtase_FMN_depd"/>
</dbReference>
<evidence type="ECO:0000256" key="6">
    <source>
        <dbReference type="HAMAP-Rule" id="MF_01216"/>
    </source>
</evidence>
<comment type="caution">
    <text evidence="8">The sequence shown here is derived from an EMBL/GenBank/DDBJ whole genome shotgun (WGS) entry which is preliminary data.</text>
</comment>
<organism evidence="8 9">
    <name type="scientific">Paenibacillus residui</name>
    <dbReference type="NCBI Taxonomy" id="629724"/>
    <lineage>
        <taxon>Bacteria</taxon>
        <taxon>Bacillati</taxon>
        <taxon>Bacillota</taxon>
        <taxon>Bacilli</taxon>
        <taxon>Bacillales</taxon>
        <taxon>Paenibacillaceae</taxon>
        <taxon>Paenibacillus</taxon>
    </lineage>
</organism>
<comment type="caution">
    <text evidence="6">Lacks conserved residue(s) required for the propagation of feature annotation.</text>
</comment>
<comment type="function">
    <text evidence="6">Quinone reductase that provides resistance to thiol-specific stress caused by electrophilic quinones.</text>
</comment>
<evidence type="ECO:0000313" key="9">
    <source>
        <dbReference type="Proteomes" id="UP001597120"/>
    </source>
</evidence>
<dbReference type="PANTHER" id="PTHR43741:SF4">
    <property type="entry name" value="FMN-DEPENDENT NADH:QUINONE OXIDOREDUCTASE"/>
    <property type="match status" value="1"/>
</dbReference>
<dbReference type="Pfam" id="PF02525">
    <property type="entry name" value="Flavodoxin_2"/>
    <property type="match status" value="1"/>
</dbReference>
<keyword evidence="3 6" id="KW-0560">Oxidoreductase</keyword>
<dbReference type="SUPFAM" id="SSF52218">
    <property type="entry name" value="Flavoproteins"/>
    <property type="match status" value="1"/>
</dbReference>
<evidence type="ECO:0000256" key="5">
    <source>
        <dbReference type="ARBA" id="ARBA00048542"/>
    </source>
</evidence>
<feature type="domain" description="Flavodoxin-like fold" evidence="7">
    <location>
        <begin position="3"/>
        <end position="202"/>
    </location>
</feature>
<comment type="subunit">
    <text evidence="6">Homodimer.</text>
</comment>
<dbReference type="PANTHER" id="PTHR43741">
    <property type="entry name" value="FMN-DEPENDENT NADH-AZOREDUCTASE 1"/>
    <property type="match status" value="1"/>
</dbReference>
<evidence type="ECO:0000256" key="1">
    <source>
        <dbReference type="ARBA" id="ARBA00022630"/>
    </source>
</evidence>
<dbReference type="Gene3D" id="3.40.50.360">
    <property type="match status" value="1"/>
</dbReference>
<comment type="function">
    <text evidence="6">Also exhibits azoreductase activity. Catalyzes the reductive cleavage of the azo bond in aromatic azo compounds to the corresponding amines.</text>
</comment>
<accession>A0ABW3DFE5</accession>
<evidence type="ECO:0000256" key="3">
    <source>
        <dbReference type="ARBA" id="ARBA00023002"/>
    </source>
</evidence>
<proteinExistence type="inferred from homology"/>
<dbReference type="NCBIfam" id="NF010075">
    <property type="entry name" value="PRK13556.1"/>
    <property type="match status" value="1"/>
</dbReference>
<comment type="cofactor">
    <cofactor evidence="6">
        <name>FMN</name>
        <dbReference type="ChEBI" id="CHEBI:58210"/>
    </cofactor>
    <text evidence="6">Binds 1 FMN per subunit.</text>
</comment>
<dbReference type="InterPro" id="IPR050104">
    <property type="entry name" value="FMN-dep_NADH:Q_OxRdtase_AzoR1"/>
</dbReference>
<keyword evidence="2 6" id="KW-0288">FMN</keyword>
<keyword evidence="4 6" id="KW-0520">NAD</keyword>
<comment type="similarity">
    <text evidence="6">Belongs to the azoreductase type 1 family.</text>
</comment>
<dbReference type="HAMAP" id="MF_01216">
    <property type="entry name" value="Azoreductase_type1"/>
    <property type="match status" value="1"/>
</dbReference>
<dbReference type="Proteomes" id="UP001597120">
    <property type="component" value="Unassembled WGS sequence"/>
</dbReference>
<dbReference type="RefSeq" id="WP_144934889.1">
    <property type="nucleotide sequence ID" value="NZ_JBHTIU010000094.1"/>
</dbReference>
<dbReference type="GO" id="GO:0016491">
    <property type="term" value="F:oxidoreductase activity"/>
    <property type="evidence" value="ECO:0007669"/>
    <property type="project" value="UniProtKB-KW"/>
</dbReference>
<dbReference type="EC" id="1.7.1.17" evidence="6"/>
<evidence type="ECO:0000256" key="4">
    <source>
        <dbReference type="ARBA" id="ARBA00023027"/>
    </source>
</evidence>
<reference evidence="9" key="1">
    <citation type="journal article" date="2019" name="Int. J. Syst. Evol. Microbiol.">
        <title>The Global Catalogue of Microorganisms (GCM) 10K type strain sequencing project: providing services to taxonomists for standard genome sequencing and annotation.</title>
        <authorList>
            <consortium name="The Broad Institute Genomics Platform"/>
            <consortium name="The Broad Institute Genome Sequencing Center for Infectious Disease"/>
            <person name="Wu L."/>
            <person name="Ma J."/>
        </authorList>
    </citation>
    <scope>NUCLEOTIDE SEQUENCE [LARGE SCALE GENOMIC DNA]</scope>
    <source>
        <strain evidence="9">CCUG 57263</strain>
    </source>
</reference>
<dbReference type="EC" id="1.6.5.-" evidence="6"/>
<keyword evidence="9" id="KW-1185">Reference proteome</keyword>
<evidence type="ECO:0000313" key="8">
    <source>
        <dbReference type="EMBL" id="MFD0871933.1"/>
    </source>
</evidence>
<dbReference type="InterPro" id="IPR029039">
    <property type="entry name" value="Flavoprotein-like_sf"/>
</dbReference>
<comment type="catalytic activity">
    <reaction evidence="5">
        <text>N,N-dimethyl-1,4-phenylenediamine + anthranilate + 2 NAD(+) = 2-(4-dimethylaminophenyl)diazenylbenzoate + 2 NADH + 2 H(+)</text>
        <dbReference type="Rhea" id="RHEA:55872"/>
        <dbReference type="ChEBI" id="CHEBI:15378"/>
        <dbReference type="ChEBI" id="CHEBI:15783"/>
        <dbReference type="ChEBI" id="CHEBI:16567"/>
        <dbReference type="ChEBI" id="CHEBI:57540"/>
        <dbReference type="ChEBI" id="CHEBI:57945"/>
        <dbReference type="ChEBI" id="CHEBI:71579"/>
        <dbReference type="EC" id="1.7.1.17"/>
    </reaction>
    <physiologicalReaction direction="right-to-left" evidence="5">
        <dbReference type="Rhea" id="RHEA:55874"/>
    </physiologicalReaction>
</comment>
<evidence type="ECO:0000259" key="7">
    <source>
        <dbReference type="Pfam" id="PF02525"/>
    </source>
</evidence>
<keyword evidence="1 6" id="KW-0285">Flavoprotein</keyword>